<dbReference type="PANTHER" id="PTHR31001">
    <property type="entry name" value="UNCHARACTERIZED TRANSCRIPTIONAL REGULATORY PROTEIN"/>
    <property type="match status" value="1"/>
</dbReference>
<dbReference type="PANTHER" id="PTHR31001:SF56">
    <property type="entry name" value="ZN(2)-C6 FUNGAL-TYPE DOMAIN-CONTAINING PROTEIN"/>
    <property type="match status" value="1"/>
</dbReference>
<evidence type="ECO:0000313" key="5">
    <source>
        <dbReference type="EMBL" id="CCL99361.1"/>
    </source>
</evidence>
<dbReference type="STRING" id="599839.J4I8G3"/>
<dbReference type="InterPro" id="IPR007219">
    <property type="entry name" value="XnlR_reg_dom"/>
</dbReference>
<sequence>MPSSARPRQDDKERTARAQDQEFKRARGAISCAECRRLKLKFILADTDRLHRKIAEMSDRIRQLEDALAITHSSVSRDPHPLMNRDLLKIKSGLELHSAASALGLAEDADEGSETKVEESQYIDAFGTLAVRDDGAATFYGRSAGSESLLLDESPAHAAPLVTRPHGSRNHLPAALTRLTTSFPSAPSNVIAEDMQELIEEHLPPWPRAAQLCDLYLEQAPWFFGAVTRRQLVEEVLPLFYPDAVEFRDAGAGNGSGSIEAGAALSSSAAAFGLPQNRAGGGSSHDLALLFVIFCFGALTDETLPPAPHNQEAERYFQLTRAALNVEPVLERPPSVVTVQTLSLMAIYQGLVADENSIESTWALMGLSSKLAQSIGLHRDCARWKLAPAEVQKRRALFWELFITDCWQALATGRLPTFSLPFVDTELPADPNETMADDGTPQPSFPAWKARWGKECVAEVVQGTLTSRAPKYTVILELDRKLRDMTMPKYAQGQPPQGAGLSQTMSHFMPINYLHLTLLYVHRCFFAQALQDHPMDPLRSQYAPSFLAGYRSACALLGSIREQFNMFPVQIARFWVLWTHGFSSAVMLASVVTHGGTTKTAQAALGELGLARELFDKAAQLGGRAVKFLPIIRRLYDKAYHTYTQGRPVQDIFTSRAAGTVPDELSIFSGRTRTVATRSNKPLRARSASRRRPTEASASSTTPTSPESTTGSGSGRSSESPTITAGETFPALESYGNSVHPMLVDQMHAFNGELDAQISSMSTYYMSQKPSEYHQQQIQEQQQQIQHEQQRQHQQYQSPPQYDSPQHEQWYNTPAHESMPPPPPPPQVVHQAHPASQLVPVNSQQFQQQAHPDPAHGYPAYDPPHTTTEQQYYSHGVPAPAASDTHPGYATHQQPPRSELWRVPPSAQAPVPSDEPMYHNYQPDYHNNVQSTQPVQPIQSMPPMQPVQSAQAVPQQTQYRPVPSLSRHPSMSQMHVQYQQQPQEQHYPQMMALPPQPRPPAILPVQHTYSLQETWQSFMQHELPAPVPQPAAPQAYMRQ</sequence>
<dbReference type="Proteomes" id="UP000006352">
    <property type="component" value="Unassembled WGS sequence"/>
</dbReference>
<organism evidence="5 6">
    <name type="scientific">Fibroporia radiculosa</name>
    <dbReference type="NCBI Taxonomy" id="599839"/>
    <lineage>
        <taxon>Eukaryota</taxon>
        <taxon>Fungi</taxon>
        <taxon>Dikarya</taxon>
        <taxon>Basidiomycota</taxon>
        <taxon>Agaricomycotina</taxon>
        <taxon>Agaricomycetes</taxon>
        <taxon>Polyporales</taxon>
        <taxon>Fibroporiaceae</taxon>
        <taxon>Fibroporia</taxon>
    </lineage>
</organism>
<evidence type="ECO:0000313" key="6">
    <source>
        <dbReference type="Proteomes" id="UP000006352"/>
    </source>
</evidence>
<gene>
    <name evidence="5" type="ORF">FIBRA_01379</name>
</gene>
<dbReference type="CDD" id="cd12148">
    <property type="entry name" value="fungal_TF_MHR"/>
    <property type="match status" value="1"/>
</dbReference>
<evidence type="ECO:0000256" key="2">
    <source>
        <dbReference type="ARBA" id="ARBA00023242"/>
    </source>
</evidence>
<keyword evidence="2" id="KW-0539">Nucleus</keyword>
<dbReference type="Pfam" id="PF04082">
    <property type="entry name" value="Fungal_trans"/>
    <property type="match status" value="1"/>
</dbReference>
<feature type="region of interest" description="Disordered" evidence="3">
    <location>
        <begin position="672"/>
        <end position="724"/>
    </location>
</feature>
<comment type="subcellular location">
    <subcellularLocation>
        <location evidence="1">Nucleus</location>
    </subcellularLocation>
</comment>
<dbReference type="GO" id="GO:0006351">
    <property type="term" value="P:DNA-templated transcription"/>
    <property type="evidence" value="ECO:0007669"/>
    <property type="project" value="InterPro"/>
</dbReference>
<feature type="region of interest" description="Disordered" evidence="3">
    <location>
        <begin position="768"/>
        <end position="831"/>
    </location>
</feature>
<dbReference type="GO" id="GO:0005634">
    <property type="term" value="C:nucleus"/>
    <property type="evidence" value="ECO:0007669"/>
    <property type="project" value="UniProtKB-SubCell"/>
</dbReference>
<dbReference type="OrthoDB" id="424974at2759"/>
<dbReference type="SMART" id="SM00906">
    <property type="entry name" value="Fungal_trans"/>
    <property type="match status" value="1"/>
</dbReference>
<evidence type="ECO:0000256" key="1">
    <source>
        <dbReference type="ARBA" id="ARBA00004123"/>
    </source>
</evidence>
<proteinExistence type="predicted"/>
<keyword evidence="6" id="KW-1185">Reference proteome</keyword>
<dbReference type="HOGENOM" id="CLU_007340_0_0_1"/>
<dbReference type="EMBL" id="HE796930">
    <property type="protein sequence ID" value="CCL99361.1"/>
    <property type="molecule type" value="Genomic_DNA"/>
</dbReference>
<feature type="compositionally biased region" description="Basic residues" evidence="3">
    <location>
        <begin position="681"/>
        <end position="691"/>
    </location>
</feature>
<dbReference type="GO" id="GO:0003677">
    <property type="term" value="F:DNA binding"/>
    <property type="evidence" value="ECO:0007669"/>
    <property type="project" value="InterPro"/>
</dbReference>
<evidence type="ECO:0000259" key="4">
    <source>
        <dbReference type="SMART" id="SM00906"/>
    </source>
</evidence>
<feature type="domain" description="Xylanolytic transcriptional activator regulatory" evidence="4">
    <location>
        <begin position="361"/>
        <end position="434"/>
    </location>
</feature>
<protein>
    <recommendedName>
        <fullName evidence="4">Xylanolytic transcriptional activator regulatory domain-containing protein</fullName>
    </recommendedName>
</protein>
<dbReference type="AlphaFoldDB" id="J4I8G3"/>
<reference evidence="5 6" key="1">
    <citation type="journal article" date="2012" name="Appl. Environ. Microbiol.">
        <title>Short-read sequencing for genomic analysis of the brown rot fungus Fibroporia radiculosa.</title>
        <authorList>
            <person name="Tang J.D."/>
            <person name="Perkins A.D."/>
            <person name="Sonstegard T.S."/>
            <person name="Schroeder S.G."/>
            <person name="Burgess S.C."/>
            <person name="Diehl S.V."/>
        </authorList>
    </citation>
    <scope>NUCLEOTIDE SEQUENCE [LARGE SCALE GENOMIC DNA]</scope>
    <source>
        <strain evidence="5 6">TFFH 294</strain>
    </source>
</reference>
<feature type="compositionally biased region" description="Low complexity" evidence="3">
    <location>
        <begin position="695"/>
        <end position="722"/>
    </location>
</feature>
<accession>J4I8G3</accession>
<feature type="region of interest" description="Disordered" evidence="3">
    <location>
        <begin position="879"/>
        <end position="911"/>
    </location>
</feature>
<dbReference type="RefSeq" id="XP_012178644.1">
    <property type="nucleotide sequence ID" value="XM_012323254.1"/>
</dbReference>
<dbReference type="GeneID" id="24094272"/>
<dbReference type="InParanoid" id="J4I8G3"/>
<feature type="compositionally biased region" description="Low complexity" evidence="3">
    <location>
        <begin position="773"/>
        <end position="804"/>
    </location>
</feature>
<name>J4I8G3_9APHY</name>
<evidence type="ECO:0000256" key="3">
    <source>
        <dbReference type="SAM" id="MobiDB-lite"/>
    </source>
</evidence>
<feature type="region of interest" description="Disordered" evidence="3">
    <location>
        <begin position="1"/>
        <end position="22"/>
    </location>
</feature>
<dbReference type="GO" id="GO:0008270">
    <property type="term" value="F:zinc ion binding"/>
    <property type="evidence" value="ECO:0007669"/>
    <property type="project" value="InterPro"/>
</dbReference>
<feature type="compositionally biased region" description="Basic and acidic residues" evidence="3">
    <location>
        <begin position="7"/>
        <end position="22"/>
    </location>
</feature>
<dbReference type="InterPro" id="IPR050613">
    <property type="entry name" value="Sec_Metabolite_Reg"/>
</dbReference>